<dbReference type="Proteomes" id="UP001608902">
    <property type="component" value="Unassembled WGS sequence"/>
</dbReference>
<dbReference type="AlphaFoldDB" id="A0ABD6EU62"/>
<protein>
    <recommendedName>
        <fullName evidence="7">ABC-2 type transporter transmembrane domain-containing protein</fullName>
    </recommendedName>
</protein>
<evidence type="ECO:0000313" key="9">
    <source>
        <dbReference type="Proteomes" id="UP001608902"/>
    </source>
</evidence>
<dbReference type="PANTHER" id="PTHR19229">
    <property type="entry name" value="ATP-BINDING CASSETTE TRANSPORTER SUBFAMILY A ABCA"/>
    <property type="match status" value="1"/>
</dbReference>
<feature type="transmembrane region" description="Helical" evidence="5">
    <location>
        <begin position="101"/>
        <end position="127"/>
    </location>
</feature>
<feature type="transmembrane region" description="Helical" evidence="5">
    <location>
        <begin position="273"/>
        <end position="294"/>
    </location>
</feature>
<evidence type="ECO:0000256" key="6">
    <source>
        <dbReference type="SAM" id="SignalP"/>
    </source>
</evidence>
<feature type="domain" description="ABC-2 type transporter transmembrane" evidence="7">
    <location>
        <begin position="9"/>
        <end position="289"/>
    </location>
</feature>
<feature type="transmembrane region" description="Helical" evidence="5">
    <location>
        <begin position="59"/>
        <end position="80"/>
    </location>
</feature>
<organism evidence="8 9">
    <name type="scientific">Gnathostoma spinigerum</name>
    <dbReference type="NCBI Taxonomy" id="75299"/>
    <lineage>
        <taxon>Eukaryota</taxon>
        <taxon>Metazoa</taxon>
        <taxon>Ecdysozoa</taxon>
        <taxon>Nematoda</taxon>
        <taxon>Chromadorea</taxon>
        <taxon>Rhabditida</taxon>
        <taxon>Spirurina</taxon>
        <taxon>Gnathostomatomorpha</taxon>
        <taxon>Gnathostomatoidea</taxon>
        <taxon>Gnathostomatidae</taxon>
        <taxon>Gnathostoma</taxon>
    </lineage>
</organism>
<feature type="chain" id="PRO_5044810315" description="ABC-2 type transporter transmembrane domain-containing protein" evidence="6">
    <location>
        <begin position="23"/>
        <end position="321"/>
    </location>
</feature>
<keyword evidence="3 5" id="KW-1133">Transmembrane helix</keyword>
<dbReference type="PANTHER" id="PTHR19229:SF250">
    <property type="entry name" value="ABC TRANSPORTER DOMAIN-CONTAINING PROTEIN-RELATED"/>
    <property type="match status" value="1"/>
</dbReference>
<keyword evidence="9" id="KW-1185">Reference proteome</keyword>
<evidence type="ECO:0000256" key="2">
    <source>
        <dbReference type="ARBA" id="ARBA00022692"/>
    </source>
</evidence>
<evidence type="ECO:0000256" key="4">
    <source>
        <dbReference type="ARBA" id="ARBA00023136"/>
    </source>
</evidence>
<feature type="transmembrane region" description="Helical" evidence="5">
    <location>
        <begin position="170"/>
        <end position="192"/>
    </location>
</feature>
<sequence length="321" mass="36104">MFNNFALNSPVLVLSIVDSLLARLSTKTNLTFHVTNHPLPPNSADNLTNQNNAGGPALILGYAVIVSMSLAVAAYTNFLIHERQTNSKHLQMMSGLRPLTYWLTAFIWDSVCFLIQTALFMVVFALFNVKEYVDNANVALSLVMFMLLYGWANIPFVYSLSFAFKSATKGYTMIVVYNILTGMIGKITVPIIQQAADDESSELSALIFSIFFPTFNISHCFSKIYTNEYFRKACEKVDCSVGFLKQTALMCCGSDDELLYSRNILRDVSRRGLLPYIIILCIQGFIFWLPIIIIEHMEQISAFCTRFARNSNKISDSNSEV</sequence>
<evidence type="ECO:0000256" key="1">
    <source>
        <dbReference type="ARBA" id="ARBA00004141"/>
    </source>
</evidence>
<proteinExistence type="predicted"/>
<keyword evidence="4 5" id="KW-0472">Membrane</keyword>
<dbReference type="InterPro" id="IPR026082">
    <property type="entry name" value="ABCA"/>
</dbReference>
<accession>A0ABD6EU62</accession>
<evidence type="ECO:0000313" key="8">
    <source>
        <dbReference type="EMBL" id="MFH4980092.1"/>
    </source>
</evidence>
<feature type="signal peptide" evidence="6">
    <location>
        <begin position="1"/>
        <end position="22"/>
    </location>
</feature>
<dbReference type="GO" id="GO:0016020">
    <property type="term" value="C:membrane"/>
    <property type="evidence" value="ECO:0007669"/>
    <property type="project" value="UniProtKB-SubCell"/>
</dbReference>
<feature type="transmembrane region" description="Helical" evidence="5">
    <location>
        <begin position="139"/>
        <end position="158"/>
    </location>
</feature>
<dbReference type="InterPro" id="IPR013525">
    <property type="entry name" value="ABC2_TM"/>
</dbReference>
<reference evidence="8 9" key="1">
    <citation type="submission" date="2024-08" db="EMBL/GenBank/DDBJ databases">
        <title>Gnathostoma spinigerum genome.</title>
        <authorList>
            <person name="Gonzalez-Bertolin B."/>
            <person name="Monzon S."/>
            <person name="Zaballos A."/>
            <person name="Jimenez P."/>
            <person name="Dekumyoy P."/>
            <person name="Varona S."/>
            <person name="Cuesta I."/>
            <person name="Sumanam S."/>
            <person name="Adisakwattana P."/>
            <person name="Gasser R.B."/>
            <person name="Hernandez-Gonzalez A."/>
            <person name="Young N.D."/>
            <person name="Perteguer M.J."/>
        </authorList>
    </citation>
    <scope>NUCLEOTIDE SEQUENCE [LARGE SCALE GENOMIC DNA]</scope>
    <source>
        <strain evidence="8">AL3</strain>
        <tissue evidence="8">Liver</tissue>
    </source>
</reference>
<dbReference type="EMBL" id="JBGFUD010005058">
    <property type="protein sequence ID" value="MFH4980092.1"/>
    <property type="molecule type" value="Genomic_DNA"/>
</dbReference>
<evidence type="ECO:0000259" key="7">
    <source>
        <dbReference type="Pfam" id="PF12698"/>
    </source>
</evidence>
<comment type="subcellular location">
    <subcellularLocation>
        <location evidence="1">Membrane</location>
        <topology evidence="1">Multi-pass membrane protein</topology>
    </subcellularLocation>
</comment>
<feature type="transmembrane region" description="Helical" evidence="5">
    <location>
        <begin position="204"/>
        <end position="222"/>
    </location>
</feature>
<keyword evidence="6" id="KW-0732">Signal</keyword>
<gene>
    <name evidence="8" type="ORF">AB6A40_006801</name>
</gene>
<dbReference type="Pfam" id="PF12698">
    <property type="entry name" value="ABC2_membrane_3"/>
    <property type="match status" value="1"/>
</dbReference>
<comment type="caution">
    <text evidence="8">The sequence shown here is derived from an EMBL/GenBank/DDBJ whole genome shotgun (WGS) entry which is preliminary data.</text>
</comment>
<name>A0ABD6EU62_9BILA</name>
<keyword evidence="2 5" id="KW-0812">Transmembrane</keyword>
<evidence type="ECO:0000256" key="5">
    <source>
        <dbReference type="SAM" id="Phobius"/>
    </source>
</evidence>
<evidence type="ECO:0000256" key="3">
    <source>
        <dbReference type="ARBA" id="ARBA00022989"/>
    </source>
</evidence>